<gene>
    <name evidence="10" type="ORF">UFOPK3139_03084</name>
    <name evidence="11" type="ORF">UFOPK3967_02212</name>
</gene>
<dbReference type="InterPro" id="IPR023457">
    <property type="entry name" value="Met-tRNA_synth_2"/>
</dbReference>
<feature type="domain" description="Methionyl/Leucyl tRNA synthetase" evidence="9">
    <location>
        <begin position="136"/>
        <end position="357"/>
    </location>
</feature>
<evidence type="ECO:0000256" key="6">
    <source>
        <dbReference type="ARBA" id="ARBA00023146"/>
    </source>
</evidence>
<dbReference type="Gene3D" id="1.10.730.10">
    <property type="entry name" value="Isoleucyl-tRNA Synthetase, Domain 1"/>
    <property type="match status" value="1"/>
</dbReference>
<dbReference type="Pfam" id="PF09334">
    <property type="entry name" value="tRNA-synt_1g"/>
    <property type="match status" value="1"/>
</dbReference>
<dbReference type="InterPro" id="IPR015413">
    <property type="entry name" value="Methionyl/Leucyl_tRNA_Synth"/>
</dbReference>
<proteinExistence type="inferred from homology"/>
<dbReference type="AlphaFoldDB" id="A0A6J7AVC7"/>
<evidence type="ECO:0000256" key="3">
    <source>
        <dbReference type="ARBA" id="ARBA00022741"/>
    </source>
</evidence>
<organism evidence="10">
    <name type="scientific">freshwater metagenome</name>
    <dbReference type="NCBI Taxonomy" id="449393"/>
    <lineage>
        <taxon>unclassified sequences</taxon>
        <taxon>metagenomes</taxon>
        <taxon>ecological metagenomes</taxon>
    </lineage>
</organism>
<dbReference type="PANTHER" id="PTHR43326:SF1">
    <property type="entry name" value="METHIONINE--TRNA LIGASE, MITOCHONDRIAL"/>
    <property type="match status" value="1"/>
</dbReference>
<evidence type="ECO:0000313" key="11">
    <source>
        <dbReference type="EMBL" id="CAB5010590.1"/>
    </source>
</evidence>
<dbReference type="SUPFAM" id="SSF52374">
    <property type="entry name" value="Nucleotidylyl transferase"/>
    <property type="match status" value="1"/>
</dbReference>
<dbReference type="GO" id="GO:0004825">
    <property type="term" value="F:methionine-tRNA ligase activity"/>
    <property type="evidence" value="ECO:0007669"/>
    <property type="project" value="UniProtKB-EC"/>
</dbReference>
<dbReference type="GO" id="GO:0005524">
    <property type="term" value="F:ATP binding"/>
    <property type="evidence" value="ECO:0007669"/>
    <property type="project" value="UniProtKB-KW"/>
</dbReference>
<keyword evidence="4" id="KW-0067">ATP-binding</keyword>
<reference evidence="10" key="1">
    <citation type="submission" date="2020-05" db="EMBL/GenBank/DDBJ databases">
        <authorList>
            <person name="Chiriac C."/>
            <person name="Salcher M."/>
            <person name="Ghai R."/>
            <person name="Kavagutti S V."/>
        </authorList>
    </citation>
    <scope>NUCLEOTIDE SEQUENCE</scope>
</reference>
<dbReference type="HAMAP" id="MF_01228">
    <property type="entry name" value="Met_tRNA_synth_type2"/>
    <property type="match status" value="1"/>
</dbReference>
<dbReference type="GO" id="GO:0006431">
    <property type="term" value="P:methionyl-tRNA aminoacylation"/>
    <property type="evidence" value="ECO:0007669"/>
    <property type="project" value="InterPro"/>
</dbReference>
<feature type="domain" description="Aminoacyl-tRNA synthetase class Ia" evidence="8">
    <location>
        <begin position="3"/>
        <end position="79"/>
    </location>
</feature>
<evidence type="ECO:0000259" key="9">
    <source>
        <dbReference type="Pfam" id="PF09334"/>
    </source>
</evidence>
<dbReference type="Gene3D" id="3.40.50.620">
    <property type="entry name" value="HUPs"/>
    <property type="match status" value="1"/>
</dbReference>
<dbReference type="EC" id="6.1.1.10" evidence="1"/>
<dbReference type="InterPro" id="IPR002300">
    <property type="entry name" value="aa-tRNA-synth_Ia"/>
</dbReference>
<comment type="catalytic activity">
    <reaction evidence="7">
        <text>tRNA(Met) + L-methionine + ATP = L-methionyl-tRNA(Met) + AMP + diphosphate</text>
        <dbReference type="Rhea" id="RHEA:13481"/>
        <dbReference type="Rhea" id="RHEA-COMP:9667"/>
        <dbReference type="Rhea" id="RHEA-COMP:9698"/>
        <dbReference type="ChEBI" id="CHEBI:30616"/>
        <dbReference type="ChEBI" id="CHEBI:33019"/>
        <dbReference type="ChEBI" id="CHEBI:57844"/>
        <dbReference type="ChEBI" id="CHEBI:78442"/>
        <dbReference type="ChEBI" id="CHEBI:78530"/>
        <dbReference type="ChEBI" id="CHEBI:456215"/>
        <dbReference type="EC" id="6.1.1.10"/>
    </reaction>
</comment>
<dbReference type="CDD" id="cd07957">
    <property type="entry name" value="Anticodon_Ia_Met"/>
    <property type="match status" value="1"/>
</dbReference>
<name>A0A6J7AVC7_9ZZZZ</name>
<sequence length="501" mass="56024">MPRYYVTTPIYYVNDAPHIGHAYTTLIGDALARWHRLLGDDTFFLTGTDEHGLKIQRTADANGITPLEQADRTSERFREAWKLLDISNDDFIRTTEPRHHLAVQTLLQKAYDNGYVYRGTYEGLYCVACEGYYNESDLVDGRCPIHKTPVETLVEENYFFRLSAFADRLLAWFEADPDCIQPDGKRNEAAGIVRQGLEDVSISRTSISWGVPVPWDPGHVFYVWYDALINYATAVGYGSDPERFAEWWPETTHLLAKDILRFHCVYWPAMLMAAGIENLPKLRVHGFLLVGGEKMSKTRLNQIAPSDLVEDFGVDGYRYHFLRDNSFGPDGDFSYEGMIVRYNSDLANNLGNLLQRVSTVVAKKCEGIGPAPRMDSPLAGVVAAAYNDAAAAWANTQPSVALEATWRIIRETNDYLQTNEPWKMEPGPECDAVMGDALEVLRVVTVLASPAMPGACDVIWRRIGLSGSPRDERLPAAAAWGGYPGGLVIEAGDPLFPRRKA</sequence>
<evidence type="ECO:0000313" key="10">
    <source>
        <dbReference type="EMBL" id="CAB4836640.1"/>
    </source>
</evidence>
<evidence type="ECO:0000256" key="1">
    <source>
        <dbReference type="ARBA" id="ARBA00012838"/>
    </source>
</evidence>
<dbReference type="FunFam" id="2.170.220.10:FF:000001">
    <property type="entry name" value="methionine--tRNA ligase, mitochondrial"/>
    <property type="match status" value="1"/>
</dbReference>
<protein>
    <recommendedName>
        <fullName evidence="1">methionine--tRNA ligase</fullName>
        <ecNumber evidence="1">6.1.1.10</ecNumber>
    </recommendedName>
</protein>
<evidence type="ECO:0000256" key="4">
    <source>
        <dbReference type="ARBA" id="ARBA00022840"/>
    </source>
</evidence>
<dbReference type="SUPFAM" id="SSF47323">
    <property type="entry name" value="Anticodon-binding domain of a subclass of class I aminoacyl-tRNA synthetases"/>
    <property type="match status" value="1"/>
</dbReference>
<dbReference type="InterPro" id="IPR041872">
    <property type="entry name" value="Anticodon_Met"/>
</dbReference>
<dbReference type="CDD" id="cd00814">
    <property type="entry name" value="MetRS_core"/>
    <property type="match status" value="1"/>
</dbReference>
<dbReference type="EMBL" id="CAFABA010000208">
    <property type="protein sequence ID" value="CAB4836640.1"/>
    <property type="molecule type" value="Genomic_DNA"/>
</dbReference>
<accession>A0A6J7AVC7</accession>
<dbReference type="NCBIfam" id="NF008900">
    <property type="entry name" value="PRK12267.1"/>
    <property type="match status" value="1"/>
</dbReference>
<dbReference type="Pfam" id="PF00133">
    <property type="entry name" value="tRNA-synt_1"/>
    <property type="match status" value="1"/>
</dbReference>
<dbReference type="PANTHER" id="PTHR43326">
    <property type="entry name" value="METHIONYL-TRNA SYNTHETASE"/>
    <property type="match status" value="1"/>
</dbReference>
<dbReference type="InterPro" id="IPR014758">
    <property type="entry name" value="Met-tRNA_synth"/>
</dbReference>
<dbReference type="Gene3D" id="2.170.220.10">
    <property type="match status" value="1"/>
</dbReference>
<evidence type="ECO:0000256" key="5">
    <source>
        <dbReference type="ARBA" id="ARBA00022917"/>
    </source>
</evidence>
<keyword evidence="3" id="KW-0547">Nucleotide-binding</keyword>
<dbReference type="InterPro" id="IPR014729">
    <property type="entry name" value="Rossmann-like_a/b/a_fold"/>
</dbReference>
<keyword evidence="5" id="KW-0648">Protein biosynthesis</keyword>
<dbReference type="GO" id="GO:0005739">
    <property type="term" value="C:mitochondrion"/>
    <property type="evidence" value="ECO:0007669"/>
    <property type="project" value="UniProtKB-ARBA"/>
</dbReference>
<evidence type="ECO:0000256" key="7">
    <source>
        <dbReference type="ARBA" id="ARBA00047364"/>
    </source>
</evidence>
<evidence type="ECO:0000256" key="2">
    <source>
        <dbReference type="ARBA" id="ARBA00022598"/>
    </source>
</evidence>
<keyword evidence="6" id="KW-0030">Aminoacyl-tRNA synthetase</keyword>
<dbReference type="PRINTS" id="PR01041">
    <property type="entry name" value="TRNASYNTHMET"/>
</dbReference>
<dbReference type="InterPro" id="IPR033911">
    <property type="entry name" value="MetRS_core"/>
</dbReference>
<keyword evidence="2" id="KW-0436">Ligase</keyword>
<evidence type="ECO:0000259" key="8">
    <source>
        <dbReference type="Pfam" id="PF00133"/>
    </source>
</evidence>
<dbReference type="EMBL" id="CAFBOS010000158">
    <property type="protein sequence ID" value="CAB5010590.1"/>
    <property type="molecule type" value="Genomic_DNA"/>
</dbReference>
<dbReference type="InterPro" id="IPR009080">
    <property type="entry name" value="tRNAsynth_Ia_anticodon-bd"/>
</dbReference>
<dbReference type="NCBIfam" id="TIGR00398">
    <property type="entry name" value="metG"/>
    <property type="match status" value="1"/>
</dbReference>